<dbReference type="AlphaFoldDB" id="A0AAD5UXN8"/>
<comment type="caution">
    <text evidence="1">The sequence shown here is derived from an EMBL/GenBank/DDBJ whole genome shotgun (WGS) entry which is preliminary data.</text>
</comment>
<organism evidence="1 2">
    <name type="scientific">Meripilus lineatus</name>
    <dbReference type="NCBI Taxonomy" id="2056292"/>
    <lineage>
        <taxon>Eukaryota</taxon>
        <taxon>Fungi</taxon>
        <taxon>Dikarya</taxon>
        <taxon>Basidiomycota</taxon>
        <taxon>Agaricomycotina</taxon>
        <taxon>Agaricomycetes</taxon>
        <taxon>Polyporales</taxon>
        <taxon>Meripilaceae</taxon>
        <taxon>Meripilus</taxon>
    </lineage>
</organism>
<accession>A0AAD5UXN8</accession>
<keyword evidence="2" id="KW-1185">Reference proteome</keyword>
<name>A0AAD5UXN8_9APHY</name>
<sequence>MLAVASPVSALPVAFTPRADIVNQDGSPTFAWEITCDEYLRLSKLFNRDFGETKVIRTYVTAPPKPCVSCGKWTEFIDWVYTALQRTVHSPDFMFNALRDGTIPKGKKHDVYCSNCGTLTHIRTANKIEGEFPGFNQAATASDEHADEFLWIPSQPWFCYASEAEEAILAKYRRVKYLLESSSEVSDADGNPGL</sequence>
<evidence type="ECO:0000313" key="1">
    <source>
        <dbReference type="EMBL" id="KAJ3480626.1"/>
    </source>
</evidence>
<reference evidence="1" key="1">
    <citation type="submission" date="2022-07" db="EMBL/GenBank/DDBJ databases">
        <title>Genome Sequence of Physisporinus lineatus.</title>
        <authorList>
            <person name="Buettner E."/>
        </authorList>
    </citation>
    <scope>NUCLEOTIDE SEQUENCE</scope>
    <source>
        <strain evidence="1">VT162</strain>
    </source>
</reference>
<evidence type="ECO:0000313" key="2">
    <source>
        <dbReference type="Proteomes" id="UP001212997"/>
    </source>
</evidence>
<dbReference type="EMBL" id="JANAWD010000364">
    <property type="protein sequence ID" value="KAJ3480626.1"/>
    <property type="molecule type" value="Genomic_DNA"/>
</dbReference>
<gene>
    <name evidence="1" type="ORF">NLI96_g8215</name>
</gene>
<protein>
    <submittedName>
        <fullName evidence="1">Uncharacterized protein</fullName>
    </submittedName>
</protein>
<proteinExistence type="predicted"/>
<dbReference type="Proteomes" id="UP001212997">
    <property type="component" value="Unassembled WGS sequence"/>
</dbReference>